<keyword evidence="4" id="KW-1185">Reference proteome</keyword>
<dbReference type="Proteomes" id="UP000271426">
    <property type="component" value="Chromosome"/>
</dbReference>
<reference evidence="3 4" key="1">
    <citation type="submission" date="2018-11" db="EMBL/GenBank/DDBJ databases">
        <authorList>
            <person name="Kleinhagauer T."/>
            <person name="Glaeser S.P."/>
            <person name="Spergser J."/>
            <person name="Ruckert C."/>
            <person name="Kaempfer P."/>
            <person name="Busse H.-J."/>
        </authorList>
    </citation>
    <scope>NUCLEOTIDE SEQUENCE [LARGE SCALE GENOMIC DNA]</scope>
    <source>
        <strain evidence="3 4">812CH</strain>
    </source>
</reference>
<evidence type="ECO:0000256" key="1">
    <source>
        <dbReference type="SAM" id="Phobius"/>
    </source>
</evidence>
<dbReference type="KEGG" id="cpso:CPPEL_01285"/>
<proteinExistence type="predicted"/>
<sequence precursor="true">MLQSRRLIGILTTLIVMAFLAQPASAQELQDPIVFDSGHVDAFNVSSDGSSLHLNLKEDITGQHVQRAPESAIFRVKPEAYRDNVPGLELGGYLLPLSQDPNLLWPGWDTLGVAQAGLGSIDLEFQSVEGPGRIFLFTQSGLGGGIEPLLNTGLELQSGSVRTQPEPAHTHAYWLFEQPGTYTMQVAVAQTGGGLRSAPRTYTWQVGDAVEQPVAQEEAQPVADVPEAAPEAEQEVCEAHLEPKIRDDRTSPGQWRSTDELLFGLGSAAATTTQQSVGSIAQGSKVWAIGSVQQAGVPWLGANTQAPSLLEQGVESVTYEITGFQGPGVMEVFVPGDLGGSGATTWFHGDASGFSGSVAIPHNSHVHPSWVFDAPGQYDVTITQTATTGDGQSLQGQATLHFVVDGAGNADDGHFDFGSEVSNSCTTTAAAGAAVPPAAGASAGRGSLANTAGGPLTGAILTLGAGWLLLGAAVLYAARKEKL</sequence>
<evidence type="ECO:0000256" key="2">
    <source>
        <dbReference type="SAM" id="SignalP"/>
    </source>
</evidence>
<gene>
    <name evidence="3" type="ORF">CPPEL_01285</name>
</gene>
<dbReference type="InterPro" id="IPR022435">
    <property type="entry name" value="Surface-anchored_actinobac"/>
</dbReference>
<evidence type="ECO:0000313" key="4">
    <source>
        <dbReference type="Proteomes" id="UP000271426"/>
    </source>
</evidence>
<evidence type="ECO:0000313" key="3">
    <source>
        <dbReference type="EMBL" id="AZA08404.1"/>
    </source>
</evidence>
<dbReference type="EMBL" id="CP033898">
    <property type="protein sequence ID" value="AZA08404.1"/>
    <property type="molecule type" value="Genomic_DNA"/>
</dbReference>
<dbReference type="NCBIfam" id="TIGR03769">
    <property type="entry name" value="P_ac_wall_RPT"/>
    <property type="match status" value="2"/>
</dbReference>
<keyword evidence="1" id="KW-0812">Transmembrane</keyword>
<keyword evidence="2" id="KW-0732">Signal</keyword>
<feature type="chain" id="PRO_5018322110" description="ABC transporter-associated repeat protein" evidence="2">
    <location>
        <begin position="27"/>
        <end position="483"/>
    </location>
</feature>
<dbReference type="RefSeq" id="WP_245990522.1">
    <property type="nucleotide sequence ID" value="NZ_CP033898.1"/>
</dbReference>
<protein>
    <recommendedName>
        <fullName evidence="5">ABC transporter-associated repeat protein</fullName>
    </recommendedName>
</protein>
<keyword evidence="1" id="KW-1133">Transmembrane helix</keyword>
<dbReference type="AlphaFoldDB" id="A0A3G6IWS7"/>
<feature type="signal peptide" evidence="2">
    <location>
        <begin position="1"/>
        <end position="26"/>
    </location>
</feature>
<dbReference type="NCBIfam" id="NF038134">
    <property type="entry name" value="choice_anch_M"/>
    <property type="match status" value="2"/>
</dbReference>
<accession>A0A3G6IWS7</accession>
<keyword evidence="1" id="KW-0472">Membrane</keyword>
<evidence type="ECO:0008006" key="5">
    <source>
        <dbReference type="Google" id="ProtNLM"/>
    </source>
</evidence>
<name>A0A3G6IWS7_9CORY</name>
<organism evidence="3 4">
    <name type="scientific">Corynebacterium pseudopelargi</name>
    <dbReference type="NCBI Taxonomy" id="2080757"/>
    <lineage>
        <taxon>Bacteria</taxon>
        <taxon>Bacillati</taxon>
        <taxon>Actinomycetota</taxon>
        <taxon>Actinomycetes</taxon>
        <taxon>Mycobacteriales</taxon>
        <taxon>Corynebacteriaceae</taxon>
        <taxon>Corynebacterium</taxon>
    </lineage>
</organism>
<feature type="transmembrane region" description="Helical" evidence="1">
    <location>
        <begin position="456"/>
        <end position="478"/>
    </location>
</feature>